<proteinExistence type="predicted"/>
<dbReference type="InterPro" id="IPR029063">
    <property type="entry name" value="SAM-dependent_MTases_sf"/>
</dbReference>
<dbReference type="GO" id="GO:0032259">
    <property type="term" value="P:methylation"/>
    <property type="evidence" value="ECO:0007669"/>
    <property type="project" value="UniProtKB-KW"/>
</dbReference>
<dbReference type="KEGG" id="apol:K9D25_08950"/>
<evidence type="ECO:0000313" key="2">
    <source>
        <dbReference type="EMBL" id="UOK72810.1"/>
    </source>
</evidence>
<evidence type="ECO:0000259" key="1">
    <source>
        <dbReference type="Pfam" id="PF08241"/>
    </source>
</evidence>
<dbReference type="Pfam" id="PF08241">
    <property type="entry name" value="Methyltransf_11"/>
    <property type="match status" value="1"/>
</dbReference>
<protein>
    <submittedName>
        <fullName evidence="2">Class I SAM-dependent methyltransferase</fullName>
    </submittedName>
</protein>
<gene>
    <name evidence="2" type="ORF">K9D25_08950</name>
</gene>
<dbReference type="Proteomes" id="UP000831684">
    <property type="component" value="Chromosome"/>
</dbReference>
<keyword evidence="2" id="KW-0808">Transferase</keyword>
<dbReference type="Gene3D" id="3.40.50.150">
    <property type="entry name" value="Vaccinia Virus protein VP39"/>
    <property type="match status" value="1"/>
</dbReference>
<dbReference type="RefSeq" id="WP_244450507.1">
    <property type="nucleotide sequence ID" value="NZ_CP083239.1"/>
</dbReference>
<dbReference type="AlphaFoldDB" id="A0A9E7A1K5"/>
<dbReference type="SUPFAM" id="SSF53335">
    <property type="entry name" value="S-adenosyl-L-methionine-dependent methyltransferases"/>
    <property type="match status" value="1"/>
</dbReference>
<dbReference type="CDD" id="cd02440">
    <property type="entry name" value="AdoMet_MTases"/>
    <property type="match status" value="1"/>
</dbReference>
<feature type="domain" description="Methyltransferase type 11" evidence="1">
    <location>
        <begin position="53"/>
        <end position="144"/>
    </location>
</feature>
<name>A0A9E7A1K5_9HYPH</name>
<organism evidence="2 3">
    <name type="scientific">Ancylobacter polymorphus</name>
    <dbReference type="NCBI Taxonomy" id="223390"/>
    <lineage>
        <taxon>Bacteria</taxon>
        <taxon>Pseudomonadati</taxon>
        <taxon>Pseudomonadota</taxon>
        <taxon>Alphaproteobacteria</taxon>
        <taxon>Hyphomicrobiales</taxon>
        <taxon>Xanthobacteraceae</taxon>
        <taxon>Ancylobacter</taxon>
    </lineage>
</organism>
<keyword evidence="2" id="KW-0489">Methyltransferase</keyword>
<dbReference type="PANTHER" id="PTHR43591:SF24">
    <property type="entry name" value="2-METHOXY-6-POLYPRENYL-1,4-BENZOQUINOL METHYLASE, MITOCHONDRIAL"/>
    <property type="match status" value="1"/>
</dbReference>
<dbReference type="GO" id="GO:0008757">
    <property type="term" value="F:S-adenosylmethionine-dependent methyltransferase activity"/>
    <property type="evidence" value="ECO:0007669"/>
    <property type="project" value="InterPro"/>
</dbReference>
<evidence type="ECO:0000313" key="3">
    <source>
        <dbReference type="Proteomes" id="UP000831684"/>
    </source>
</evidence>
<dbReference type="PANTHER" id="PTHR43591">
    <property type="entry name" value="METHYLTRANSFERASE"/>
    <property type="match status" value="1"/>
</dbReference>
<dbReference type="InterPro" id="IPR013216">
    <property type="entry name" value="Methyltransf_11"/>
</dbReference>
<sequence>MKNIDSKTVSSFGDEWSRFDQDGLDAAEHDFLFDTYFGIFPWESLPDRALGFDMGCGSGRWAILVAPKVGKLTCIDPSPEALAVAQRKLSHLSNVRFVNASVSDQALPPESQDFGYSLGVLHHVPDTASALRDCVRLLKPGAPFLVYLYYRFDNRPRWFVFIWRISDIMRRIISVLPSRIKSLVTDLIAVLVYFPLARLALVGERFGFNIDRWLLSSYRQTSLYTMRTDSRDRFGTPLEQRFTRREITEMMHDAGLLDVRFSESFPFWCAVGRKPPAV</sequence>
<reference evidence="2" key="1">
    <citation type="submission" date="2021-09" db="EMBL/GenBank/DDBJ databases">
        <title>Network and meta-omics reveal the key degrader and cooperation patterns in an efficient 1,4-dioxane-degrading microbial community.</title>
        <authorList>
            <person name="Dai C."/>
        </authorList>
    </citation>
    <scope>NUCLEOTIDE SEQUENCE</scope>
    <source>
        <strain evidence="2">ZM13</strain>
    </source>
</reference>
<dbReference type="EMBL" id="CP083239">
    <property type="protein sequence ID" value="UOK72810.1"/>
    <property type="molecule type" value="Genomic_DNA"/>
</dbReference>
<accession>A0A9E7A1K5</accession>